<dbReference type="RefSeq" id="WP_341375659.1">
    <property type="nucleotide sequence ID" value="NZ_JBBUTF010000017.1"/>
</dbReference>
<reference evidence="1 2" key="1">
    <citation type="submission" date="2024-04" db="EMBL/GenBank/DDBJ databases">
        <title>Novel species of the genus Ideonella isolated from streams.</title>
        <authorList>
            <person name="Lu H."/>
        </authorList>
    </citation>
    <scope>NUCLEOTIDE SEQUENCE [LARGE SCALE GENOMIC DNA]</scope>
    <source>
        <strain evidence="1 2">BYS139W</strain>
    </source>
</reference>
<evidence type="ECO:0000313" key="1">
    <source>
        <dbReference type="EMBL" id="MEK8027879.1"/>
    </source>
</evidence>
<organism evidence="1 2">
    <name type="scientific">Pseudaquabacterium rugosum</name>
    <dbReference type="NCBI Taxonomy" id="2984194"/>
    <lineage>
        <taxon>Bacteria</taxon>
        <taxon>Pseudomonadati</taxon>
        <taxon>Pseudomonadota</taxon>
        <taxon>Betaproteobacteria</taxon>
        <taxon>Burkholderiales</taxon>
        <taxon>Sphaerotilaceae</taxon>
        <taxon>Pseudaquabacterium</taxon>
    </lineage>
</organism>
<dbReference type="SUPFAM" id="SSF52172">
    <property type="entry name" value="CheY-like"/>
    <property type="match status" value="1"/>
</dbReference>
<comment type="caution">
    <text evidence="1">The sequence shown here is derived from an EMBL/GenBank/DDBJ whole genome shotgun (WGS) entry which is preliminary data.</text>
</comment>
<keyword evidence="2" id="KW-1185">Reference proteome</keyword>
<gene>
    <name evidence="1" type="ORF">AACH11_18115</name>
</gene>
<proteinExistence type="predicted"/>
<dbReference type="SUPFAM" id="SSF46894">
    <property type="entry name" value="C-terminal effector domain of the bipartite response regulators"/>
    <property type="match status" value="1"/>
</dbReference>
<name>A0ABU9BD87_9BURK</name>
<dbReference type="InterPro" id="IPR011006">
    <property type="entry name" value="CheY-like_superfamily"/>
</dbReference>
<accession>A0ABU9BD87</accession>
<dbReference type="Proteomes" id="UP001368500">
    <property type="component" value="Unassembled WGS sequence"/>
</dbReference>
<dbReference type="Gene3D" id="3.40.50.2300">
    <property type="match status" value="1"/>
</dbReference>
<sequence length="228" mass="24607">MRQAPGSDDDGGQLPQTALARPLAATSCRLYLLARRGLARDALAQVLQRAGHRVIGADEDADIALQELGERQTDLLLADLRWGTGALLRLLGQLDENQGPRVLVWRPENRPDVVESLLPRGRIWAWVAPLAGAGQLLDAVQDVADGRRQPPPWPEATDDVAPPSLSPLDETLLLGIAQGLSAADQALGLGLTARQVAELRRALTHRLKLPHLAAVVRFALHHGLITSR</sequence>
<evidence type="ECO:0008006" key="3">
    <source>
        <dbReference type="Google" id="ProtNLM"/>
    </source>
</evidence>
<evidence type="ECO:0000313" key="2">
    <source>
        <dbReference type="Proteomes" id="UP001368500"/>
    </source>
</evidence>
<dbReference type="InterPro" id="IPR016032">
    <property type="entry name" value="Sig_transdc_resp-reg_C-effctor"/>
</dbReference>
<protein>
    <recommendedName>
        <fullName evidence="3">Response regulator transcription factor</fullName>
    </recommendedName>
</protein>
<dbReference type="EMBL" id="JBBUTF010000017">
    <property type="protein sequence ID" value="MEK8027879.1"/>
    <property type="molecule type" value="Genomic_DNA"/>
</dbReference>